<evidence type="ECO:0000313" key="2">
    <source>
        <dbReference type="Proteomes" id="UP000410984"/>
    </source>
</evidence>
<organism evidence="1 2">
    <name type="scientific">Methylobacterium symbioticum</name>
    <dbReference type="NCBI Taxonomy" id="2584084"/>
    <lineage>
        <taxon>Bacteria</taxon>
        <taxon>Pseudomonadati</taxon>
        <taxon>Pseudomonadota</taxon>
        <taxon>Alphaproteobacteria</taxon>
        <taxon>Hyphomicrobiales</taxon>
        <taxon>Methylobacteriaceae</taxon>
        <taxon>Methylobacterium</taxon>
    </lineage>
</organism>
<dbReference type="RefSeq" id="WP_142586268.1">
    <property type="nucleotide sequence ID" value="NZ_CABFPH010000199.1"/>
</dbReference>
<dbReference type="Proteomes" id="UP000410984">
    <property type="component" value="Unassembled WGS sequence"/>
</dbReference>
<reference evidence="1 2" key="1">
    <citation type="submission" date="2019-06" db="EMBL/GenBank/DDBJ databases">
        <authorList>
            <person name="Rodrigo-Torres L."/>
            <person name="Arahal R. D."/>
            <person name="Lucena T."/>
        </authorList>
    </citation>
    <scope>NUCLEOTIDE SEQUENCE [LARGE SCALE GENOMIC DNA]</scope>
    <source>
        <strain evidence="1 2">SB0023/3</strain>
    </source>
</reference>
<evidence type="ECO:0000313" key="1">
    <source>
        <dbReference type="EMBL" id="VUD75046.1"/>
    </source>
</evidence>
<sequence length="82" mass="8841">MLTLTAPESISRGAFAERRAVAIANVHWFRAMAWRALRDGGPQAALRAANARAAARIVLRQAKRDALVSRMANAALTADTAR</sequence>
<protein>
    <submittedName>
        <fullName evidence="1">Uncharacterized protein</fullName>
    </submittedName>
</protein>
<dbReference type="OrthoDB" id="8001693at2"/>
<keyword evidence="2" id="KW-1185">Reference proteome</keyword>
<proteinExistence type="predicted"/>
<gene>
    <name evidence="1" type="ORF">MET9862_05683</name>
</gene>
<dbReference type="EMBL" id="CABFPH010000199">
    <property type="protein sequence ID" value="VUD75046.1"/>
    <property type="molecule type" value="Genomic_DNA"/>
</dbReference>
<dbReference type="AlphaFoldDB" id="A0A509EL01"/>
<accession>A0A509EL01</accession>
<name>A0A509EL01_9HYPH</name>